<gene>
    <name evidence="1" type="ORF">SULYE_1667</name>
</gene>
<evidence type="ECO:0000313" key="1">
    <source>
        <dbReference type="EMBL" id="EEP59837.1"/>
    </source>
</evidence>
<dbReference type="InterPro" id="IPR043129">
    <property type="entry name" value="ATPase_NBD"/>
</dbReference>
<sequence>MKLNKIKLPSLDKVLPFSKKNKLFTGIELDTDYARVTILEKDGEDLIFSIMPFEIQLTGDNDQDGLILRQELERRGLNVKVANFSIPVPSVLIKNLKLPKVSEKEMIDAIEWNIKEDIENLKTETIYDYSIIHEDEDFYDIVVVIAKNEQINRVLEVAESANIEVDTIEPTAIALLNLAFLQKEKVDKTKEEKNICLIHLDKNDSYLLFSNNNVIIQPIDMNFKLYEMLDPDAKEQEVTRLINEINYFFLTLQEPRIIYTSGLFVKYPEIKAYTQLKFSTRFILEDIDPVLSLNIKYSGNFPIQIYNTSISLAYRGIE</sequence>
<dbReference type="SUPFAM" id="SSF53067">
    <property type="entry name" value="Actin-like ATPase domain"/>
    <property type="match status" value="1"/>
</dbReference>
<keyword evidence="2" id="KW-1185">Reference proteome</keyword>
<dbReference type="Proteomes" id="UP000005540">
    <property type="component" value="Unassembled WGS sequence"/>
</dbReference>
<name>C4FM63_9AQUI</name>
<organism evidence="1 2">
    <name type="scientific">Sulfurihydrogenibium yellowstonense SS-5</name>
    <dbReference type="NCBI Taxonomy" id="432331"/>
    <lineage>
        <taxon>Bacteria</taxon>
        <taxon>Pseudomonadati</taxon>
        <taxon>Aquificota</taxon>
        <taxon>Aquificia</taxon>
        <taxon>Aquificales</taxon>
        <taxon>Hydrogenothermaceae</taxon>
        <taxon>Sulfurihydrogenibium</taxon>
    </lineage>
</organism>
<comment type="caution">
    <text evidence="1">The sequence shown here is derived from an EMBL/GenBank/DDBJ whole genome shotgun (WGS) entry which is preliminary data.</text>
</comment>
<evidence type="ECO:0008006" key="3">
    <source>
        <dbReference type="Google" id="ProtNLM"/>
    </source>
</evidence>
<dbReference type="PANTHER" id="PTHR32432:SF3">
    <property type="entry name" value="ETHANOLAMINE UTILIZATION PROTEIN EUTJ"/>
    <property type="match status" value="1"/>
</dbReference>
<dbReference type="RefSeq" id="WP_007548171.1">
    <property type="nucleotide sequence ID" value="NZ_ABZS01000212.1"/>
</dbReference>
<proteinExistence type="predicted"/>
<reference evidence="1 2" key="1">
    <citation type="submission" date="2009-04" db="EMBL/GenBank/DDBJ databases">
        <authorList>
            <person name="Reysenbach A.-L."/>
            <person name="Heidelberg J.F."/>
            <person name="Nelson W.C."/>
        </authorList>
    </citation>
    <scope>NUCLEOTIDE SEQUENCE [LARGE SCALE GENOMIC DNA]</scope>
    <source>
        <strain evidence="1 2">SS-5</strain>
    </source>
</reference>
<protein>
    <recommendedName>
        <fullName evidence="3">Type IV pilus assembly protein PilM</fullName>
    </recommendedName>
</protein>
<dbReference type="EMBL" id="ABZS01000212">
    <property type="protein sequence ID" value="EEP59837.1"/>
    <property type="molecule type" value="Genomic_DNA"/>
</dbReference>
<dbReference type="PANTHER" id="PTHR32432">
    <property type="entry name" value="CELL DIVISION PROTEIN FTSA-RELATED"/>
    <property type="match status" value="1"/>
</dbReference>
<dbReference type="InterPro" id="IPR050696">
    <property type="entry name" value="FtsA/MreB"/>
</dbReference>
<evidence type="ECO:0000313" key="2">
    <source>
        <dbReference type="Proteomes" id="UP000005540"/>
    </source>
</evidence>
<dbReference type="AlphaFoldDB" id="C4FM63"/>
<accession>C4FM63</accession>